<dbReference type="GO" id="GO:0009055">
    <property type="term" value="F:electron transfer activity"/>
    <property type="evidence" value="ECO:0007669"/>
    <property type="project" value="InterPro"/>
</dbReference>
<dbReference type="AlphaFoldDB" id="A0A098G8L0"/>
<dbReference type="Gene3D" id="1.20.950.20">
    <property type="entry name" value="Transmembrane di-heme cytochromes, Chain C"/>
    <property type="match status" value="2"/>
</dbReference>
<dbReference type="GO" id="GO:0020037">
    <property type="term" value="F:heme binding"/>
    <property type="evidence" value="ECO:0007669"/>
    <property type="project" value="TreeGrafter"/>
</dbReference>
<dbReference type="InterPro" id="IPR052168">
    <property type="entry name" value="Cytochrome_b561_oxidase"/>
</dbReference>
<evidence type="ECO:0000256" key="3">
    <source>
        <dbReference type="ARBA" id="ARBA00022448"/>
    </source>
</evidence>
<dbReference type="PANTHER" id="PTHR30529">
    <property type="entry name" value="CYTOCHROME B561"/>
    <property type="match status" value="1"/>
</dbReference>
<keyword evidence="3" id="KW-0813">Transport</keyword>
<evidence type="ECO:0000256" key="12">
    <source>
        <dbReference type="ARBA" id="ARBA00037975"/>
    </source>
</evidence>
<keyword evidence="9 13" id="KW-1133">Transmembrane helix</keyword>
<accession>A0A098G8L0</accession>
<dbReference type="EMBL" id="LN614827">
    <property type="protein sequence ID" value="CEG58319.1"/>
    <property type="molecule type" value="Genomic_DNA"/>
</dbReference>
<gene>
    <name evidence="15" type="ORF">LFA_2964</name>
</gene>
<evidence type="ECO:0000313" key="16">
    <source>
        <dbReference type="Proteomes" id="UP000032430"/>
    </source>
</evidence>
<evidence type="ECO:0000256" key="10">
    <source>
        <dbReference type="ARBA" id="ARBA00023004"/>
    </source>
</evidence>
<evidence type="ECO:0000256" key="9">
    <source>
        <dbReference type="ARBA" id="ARBA00022989"/>
    </source>
</evidence>
<comment type="similarity">
    <text evidence="12">Belongs to the cytochrome b561 family.</text>
</comment>
<evidence type="ECO:0000256" key="4">
    <source>
        <dbReference type="ARBA" id="ARBA00022475"/>
    </source>
</evidence>
<feature type="domain" description="Cytochrome b561 bacterial/Ni-hydrogenase" evidence="14">
    <location>
        <begin position="9"/>
        <end position="177"/>
    </location>
</feature>
<keyword evidence="8" id="KW-0249">Electron transport</keyword>
<dbReference type="Proteomes" id="UP000032430">
    <property type="component" value="Chromosome I"/>
</dbReference>
<dbReference type="RefSeq" id="WP_045096662.1">
    <property type="nucleotide sequence ID" value="NZ_LN614827.1"/>
</dbReference>
<dbReference type="GO" id="GO:0046872">
    <property type="term" value="F:metal ion binding"/>
    <property type="evidence" value="ECO:0007669"/>
    <property type="project" value="UniProtKB-KW"/>
</dbReference>
<feature type="transmembrane region" description="Helical" evidence="13">
    <location>
        <begin position="92"/>
        <end position="114"/>
    </location>
</feature>
<dbReference type="SUPFAM" id="SSF81342">
    <property type="entry name" value="Transmembrane di-heme cytochromes"/>
    <property type="match status" value="1"/>
</dbReference>
<dbReference type="HOGENOM" id="CLU_095321_4_1_6"/>
<feature type="transmembrane region" description="Helical" evidence="13">
    <location>
        <begin position="144"/>
        <end position="165"/>
    </location>
</feature>
<keyword evidence="4" id="KW-1003">Cell membrane</keyword>
<dbReference type="OrthoDB" id="8589936at2"/>
<evidence type="ECO:0000256" key="7">
    <source>
        <dbReference type="ARBA" id="ARBA00022723"/>
    </source>
</evidence>
<keyword evidence="11 13" id="KW-0472">Membrane</keyword>
<evidence type="ECO:0000256" key="5">
    <source>
        <dbReference type="ARBA" id="ARBA00022617"/>
    </source>
</evidence>
<keyword evidence="16" id="KW-1185">Reference proteome</keyword>
<dbReference type="InterPro" id="IPR016174">
    <property type="entry name" value="Di-haem_cyt_TM"/>
</dbReference>
<keyword evidence="5" id="KW-0349">Heme</keyword>
<dbReference type="Pfam" id="PF01292">
    <property type="entry name" value="Ni_hydr_CYTB"/>
    <property type="match status" value="1"/>
</dbReference>
<name>A0A098G8L0_9GAMM</name>
<dbReference type="STRING" id="1212491.LFA_2964"/>
<evidence type="ECO:0000256" key="11">
    <source>
        <dbReference type="ARBA" id="ARBA00023136"/>
    </source>
</evidence>
<feature type="transmembrane region" description="Helical" evidence="13">
    <location>
        <begin position="12"/>
        <end position="34"/>
    </location>
</feature>
<evidence type="ECO:0000256" key="1">
    <source>
        <dbReference type="ARBA" id="ARBA00001970"/>
    </source>
</evidence>
<dbReference type="GO" id="GO:0022904">
    <property type="term" value="P:respiratory electron transport chain"/>
    <property type="evidence" value="ECO:0007669"/>
    <property type="project" value="InterPro"/>
</dbReference>
<keyword evidence="7" id="KW-0479">Metal-binding</keyword>
<reference evidence="16" key="1">
    <citation type="submission" date="2014-09" db="EMBL/GenBank/DDBJ databases">
        <authorList>
            <person name="Gomez-Valero L."/>
        </authorList>
    </citation>
    <scope>NUCLEOTIDE SEQUENCE [LARGE SCALE GENOMIC DNA]</scope>
    <source>
        <strain evidence="16">ATCC700992</strain>
    </source>
</reference>
<sequence length="177" mass="20182">MRIKNSATHFGLIAILLHWIMALLIIGLLAEGLYMVSLPISLEKLKFYGWHKEYGILVLGLVIVRFTWRLINKVPELSLPWLEIIAARLVHYAFYGFMFAMPITGWLLTSAAGLPPSFFGLFTLPNLIAPNEEYRLLLQTVHQWLGYGLIATICLHAAAALKHHFINKDDILRRMIS</sequence>
<evidence type="ECO:0000259" key="14">
    <source>
        <dbReference type="Pfam" id="PF01292"/>
    </source>
</evidence>
<keyword evidence="10" id="KW-0408">Iron</keyword>
<protein>
    <submittedName>
        <fullName evidence="15">Cytochrome B561</fullName>
    </submittedName>
</protein>
<evidence type="ECO:0000256" key="2">
    <source>
        <dbReference type="ARBA" id="ARBA00004651"/>
    </source>
</evidence>
<evidence type="ECO:0000256" key="8">
    <source>
        <dbReference type="ARBA" id="ARBA00022982"/>
    </source>
</evidence>
<dbReference type="PANTHER" id="PTHR30529:SF1">
    <property type="entry name" value="CYTOCHROME B561 HOMOLOG 2"/>
    <property type="match status" value="1"/>
</dbReference>
<dbReference type="InterPro" id="IPR011577">
    <property type="entry name" value="Cyt_b561_bac/Ni-Hgenase"/>
</dbReference>
<dbReference type="GO" id="GO:0005886">
    <property type="term" value="C:plasma membrane"/>
    <property type="evidence" value="ECO:0007669"/>
    <property type="project" value="UniProtKB-SubCell"/>
</dbReference>
<proteinExistence type="inferred from homology"/>
<comment type="cofactor">
    <cofactor evidence="1">
        <name>heme b</name>
        <dbReference type="ChEBI" id="CHEBI:60344"/>
    </cofactor>
</comment>
<comment type="subcellular location">
    <subcellularLocation>
        <location evidence="2">Cell membrane</location>
        <topology evidence="2">Multi-pass membrane protein</topology>
    </subcellularLocation>
</comment>
<evidence type="ECO:0000313" key="15">
    <source>
        <dbReference type="EMBL" id="CEG58319.1"/>
    </source>
</evidence>
<keyword evidence="6 13" id="KW-0812">Transmembrane</keyword>
<organism evidence="15 16">
    <name type="scientific">Legionella fallonii LLAP-10</name>
    <dbReference type="NCBI Taxonomy" id="1212491"/>
    <lineage>
        <taxon>Bacteria</taxon>
        <taxon>Pseudomonadati</taxon>
        <taxon>Pseudomonadota</taxon>
        <taxon>Gammaproteobacteria</taxon>
        <taxon>Legionellales</taxon>
        <taxon>Legionellaceae</taxon>
        <taxon>Legionella</taxon>
    </lineage>
</organism>
<evidence type="ECO:0000256" key="6">
    <source>
        <dbReference type="ARBA" id="ARBA00022692"/>
    </source>
</evidence>
<evidence type="ECO:0000256" key="13">
    <source>
        <dbReference type="SAM" id="Phobius"/>
    </source>
</evidence>
<feature type="transmembrane region" description="Helical" evidence="13">
    <location>
        <begin position="54"/>
        <end position="71"/>
    </location>
</feature>
<dbReference type="KEGG" id="lfa:LFA_2964"/>